<dbReference type="GO" id="GO:0030674">
    <property type="term" value="F:protein-macromolecule adaptor activity"/>
    <property type="evidence" value="ECO:0007669"/>
    <property type="project" value="EnsemblFungi"/>
</dbReference>
<sequence>MTTAERDFVTRFLTLTSINEPALSKDYFKPLEEIQELGLSLKPLNYKYDHKRVKLAESQQPNDIEITIKSIKPPKFNHTKVFKPNNTVLEVKAFLKSIEKGVSEDVEIKLLLKGKVLHDSLLLSDLKAAKVLLTAMIAKAKAPSAVPKTKSDSEPVVVEAADFEVGVPWDKIHDVLAGVFKDDLTTSTTLDRLRRGWELAK</sequence>
<dbReference type="InterPro" id="IPR031765">
    <property type="entry name" value="Mdy2_get4-bd"/>
</dbReference>
<dbReference type="PROSITE" id="PS50053">
    <property type="entry name" value="UBIQUITIN_2"/>
    <property type="match status" value="1"/>
</dbReference>
<dbReference type="InterPro" id="IPR000626">
    <property type="entry name" value="Ubiquitin-like_dom"/>
</dbReference>
<reference evidence="3" key="1">
    <citation type="journal article" date="2012" name="G3 (Bethesda)">
        <title>Pichia sorbitophila, an interspecies yeast hybrid reveals early steps of genome resolution following polyploidization.</title>
        <authorList>
            <person name="Leh Louis V."/>
            <person name="Despons L."/>
            <person name="Friedrich A."/>
            <person name="Martin T."/>
            <person name="Durrens P."/>
            <person name="Casaregola S."/>
            <person name="Neuveglise C."/>
            <person name="Fairhead C."/>
            <person name="Marck C."/>
            <person name="Cruz J.A."/>
            <person name="Straub M.L."/>
            <person name="Kugler V."/>
            <person name="Sacerdot C."/>
            <person name="Uzunov Z."/>
            <person name="Thierry A."/>
            <person name="Weiss S."/>
            <person name="Bleykasten C."/>
            <person name="De Montigny J."/>
            <person name="Jacques N."/>
            <person name="Jung P."/>
            <person name="Lemaire M."/>
            <person name="Mallet S."/>
            <person name="Morel G."/>
            <person name="Richard G.F."/>
            <person name="Sarkar A."/>
            <person name="Savel G."/>
            <person name="Schacherer J."/>
            <person name="Seret M.L."/>
            <person name="Talla E."/>
            <person name="Samson G."/>
            <person name="Jubin C."/>
            <person name="Poulain J."/>
            <person name="Vacherie B."/>
            <person name="Barbe V."/>
            <person name="Pelletier E."/>
            <person name="Sherman D.J."/>
            <person name="Westhof E."/>
            <person name="Weissenbach J."/>
            <person name="Baret P.V."/>
            <person name="Wincker P."/>
            <person name="Gaillardin C."/>
            <person name="Dujon B."/>
            <person name="Souciet J.L."/>
        </authorList>
    </citation>
    <scope>NUCLEOTIDE SEQUENCE [LARGE SCALE GENOMIC DNA]</scope>
    <source>
        <strain evidence="3">CBS 270.75 / DBVPG 7215 / KCTC 17166 / NRRL Y-17582</strain>
    </source>
</reference>
<dbReference type="GeneID" id="11471095"/>
<dbReference type="Gene3D" id="1.10.286.70">
    <property type="entry name" value="Get5 dimerization domain"/>
    <property type="match status" value="1"/>
</dbReference>
<dbReference type="SUPFAM" id="SSF54236">
    <property type="entry name" value="Ubiquitin-like"/>
    <property type="match status" value="1"/>
</dbReference>
<protein>
    <recommendedName>
        <fullName evidence="1">Ubiquitin-like domain-containing protein</fullName>
    </recommendedName>
</protein>
<evidence type="ECO:0000259" key="1">
    <source>
        <dbReference type="PROSITE" id="PS50053"/>
    </source>
</evidence>
<dbReference type="EMBL" id="CP002499">
    <property type="protein sequence ID" value="AET39007.1"/>
    <property type="molecule type" value="Genomic_DNA"/>
</dbReference>
<dbReference type="HOGENOM" id="CLU_1294717_0_0_1"/>
<dbReference type="GO" id="GO:0006620">
    <property type="term" value="P:post-translational protein targeting to endoplasmic reticulum membrane"/>
    <property type="evidence" value="ECO:0007669"/>
    <property type="project" value="EnsemblFungi"/>
</dbReference>
<dbReference type="AlphaFoldDB" id="G8JQM3"/>
<dbReference type="InParanoid" id="G8JQM3"/>
<dbReference type="Proteomes" id="UP000006790">
    <property type="component" value="Chromosome 3"/>
</dbReference>
<dbReference type="KEGG" id="erc:Ecym_3530"/>
<dbReference type="GO" id="GO:0010494">
    <property type="term" value="C:cytoplasmic stress granule"/>
    <property type="evidence" value="ECO:0007669"/>
    <property type="project" value="EnsemblFungi"/>
</dbReference>
<dbReference type="OrthoDB" id="4067208at2759"/>
<dbReference type="RefSeq" id="XP_003645824.1">
    <property type="nucleotide sequence ID" value="XM_003645776.1"/>
</dbReference>
<dbReference type="InterPro" id="IPR029071">
    <property type="entry name" value="Ubiquitin-like_domsf"/>
</dbReference>
<dbReference type="STRING" id="931890.G8JQM3"/>
<proteinExistence type="predicted"/>
<dbReference type="FunCoup" id="G8JQM3">
    <property type="interactions" value="81"/>
</dbReference>
<keyword evidence="3" id="KW-1185">Reference proteome</keyword>
<dbReference type="GO" id="GO:0005634">
    <property type="term" value="C:nucleus"/>
    <property type="evidence" value="ECO:0007669"/>
    <property type="project" value="EnsemblFungi"/>
</dbReference>
<name>G8JQM3_ERECY</name>
<dbReference type="GO" id="GO:0072380">
    <property type="term" value="C:TRC complex"/>
    <property type="evidence" value="ECO:0007669"/>
    <property type="project" value="EnsemblFungi"/>
</dbReference>
<dbReference type="Pfam" id="PF18514">
    <property type="entry name" value="MDY2_C"/>
    <property type="match status" value="1"/>
</dbReference>
<dbReference type="OMA" id="NCMVSAP"/>
<evidence type="ECO:0000313" key="3">
    <source>
        <dbReference type="Proteomes" id="UP000006790"/>
    </source>
</evidence>
<dbReference type="eggNOG" id="KOG0011">
    <property type="taxonomic scope" value="Eukaryota"/>
</dbReference>
<organism evidence="2 3">
    <name type="scientific">Eremothecium cymbalariae (strain CBS 270.75 / DBVPG 7215 / KCTC 17166 / NRRL Y-17582)</name>
    <name type="common">Yeast</name>
    <dbReference type="NCBI Taxonomy" id="931890"/>
    <lineage>
        <taxon>Eukaryota</taxon>
        <taxon>Fungi</taxon>
        <taxon>Dikarya</taxon>
        <taxon>Ascomycota</taxon>
        <taxon>Saccharomycotina</taxon>
        <taxon>Saccharomycetes</taxon>
        <taxon>Saccharomycetales</taxon>
        <taxon>Saccharomycetaceae</taxon>
        <taxon>Eremothecium</taxon>
    </lineage>
</organism>
<evidence type="ECO:0000313" key="2">
    <source>
        <dbReference type="EMBL" id="AET39007.1"/>
    </source>
</evidence>
<dbReference type="GO" id="GO:0000753">
    <property type="term" value="P:cell morphogenesis involved in conjugation with cellular fusion"/>
    <property type="evidence" value="ECO:0007669"/>
    <property type="project" value="EnsemblFungi"/>
</dbReference>
<gene>
    <name evidence="2" type="ordered locus">Ecym_3530</name>
</gene>
<feature type="domain" description="Ubiquitin-like" evidence="1">
    <location>
        <begin position="64"/>
        <end position="126"/>
    </location>
</feature>
<dbReference type="Pfam" id="PF16843">
    <property type="entry name" value="Get5_bdg"/>
    <property type="match status" value="1"/>
</dbReference>
<dbReference type="InterPro" id="IPR040474">
    <property type="entry name" value="MDY2_C"/>
</dbReference>
<accession>G8JQM3</accession>
<dbReference type="Gene3D" id="3.10.20.90">
    <property type="entry name" value="Phosphatidylinositol 3-kinase Catalytic Subunit, Chain A, domain 1"/>
    <property type="match status" value="1"/>
</dbReference>